<feature type="compositionally biased region" description="Basic and acidic residues" evidence="9">
    <location>
        <begin position="190"/>
        <end position="203"/>
    </location>
</feature>
<feature type="compositionally biased region" description="Low complexity" evidence="9">
    <location>
        <begin position="55"/>
        <end position="68"/>
    </location>
</feature>
<dbReference type="OrthoDB" id="21629at2759"/>
<feature type="compositionally biased region" description="Pro residues" evidence="9">
    <location>
        <begin position="708"/>
        <end position="720"/>
    </location>
</feature>
<evidence type="ECO:0000256" key="3">
    <source>
        <dbReference type="ARBA" id="ARBA00007112"/>
    </source>
</evidence>
<evidence type="ECO:0000256" key="7">
    <source>
        <dbReference type="ARBA" id="ARBA00023054"/>
    </source>
</evidence>
<feature type="region of interest" description="Disordered" evidence="9">
    <location>
        <begin position="400"/>
        <end position="470"/>
    </location>
</feature>
<feature type="compositionally biased region" description="Polar residues" evidence="9">
    <location>
        <begin position="288"/>
        <end position="311"/>
    </location>
</feature>
<feature type="compositionally biased region" description="Polar residues" evidence="9">
    <location>
        <begin position="830"/>
        <end position="846"/>
    </location>
</feature>
<feature type="compositionally biased region" description="Basic and acidic residues" evidence="9">
    <location>
        <begin position="625"/>
        <end position="695"/>
    </location>
</feature>
<dbReference type="RefSeq" id="XP_030994122.1">
    <property type="nucleotide sequence ID" value="XM_031141498.1"/>
</dbReference>
<feature type="compositionally biased region" description="Acidic residues" evidence="9">
    <location>
        <begin position="434"/>
        <end position="459"/>
    </location>
</feature>
<comment type="similarity">
    <text evidence="3 8">Belongs to the NST1 family.</text>
</comment>
<keyword evidence="11" id="KW-1185">Reference proteome</keyword>
<reference evidence="10 11" key="1">
    <citation type="submission" date="2019-06" db="EMBL/GenBank/DDBJ databases">
        <title>Draft genome sequence of the filamentous fungus Phialemoniopsis curvata isolated from diesel fuel.</title>
        <authorList>
            <person name="Varaljay V.A."/>
            <person name="Lyon W.J."/>
            <person name="Crouch A.L."/>
            <person name="Drake C.E."/>
            <person name="Hollomon J.M."/>
            <person name="Nadeau L.J."/>
            <person name="Nunn H.S."/>
            <person name="Stevenson B.S."/>
            <person name="Bojanowski C.L."/>
            <person name="Crookes-Goodson W.J."/>
        </authorList>
    </citation>
    <scope>NUCLEOTIDE SEQUENCE [LARGE SCALE GENOMIC DNA]</scope>
    <source>
        <strain evidence="10 11">D216</strain>
    </source>
</reference>
<feature type="compositionally biased region" description="Basic and acidic residues" evidence="9">
    <location>
        <begin position="400"/>
        <end position="412"/>
    </location>
</feature>
<evidence type="ECO:0000313" key="10">
    <source>
        <dbReference type="EMBL" id="TPX12411.1"/>
    </source>
</evidence>
<dbReference type="PANTHER" id="PTHR31780:SF10">
    <property type="entry name" value="LD36051P"/>
    <property type="match status" value="1"/>
</dbReference>
<feature type="compositionally biased region" description="Low complexity" evidence="9">
    <location>
        <begin position="806"/>
        <end position="829"/>
    </location>
</feature>
<feature type="compositionally biased region" description="Basic residues" evidence="9">
    <location>
        <begin position="81"/>
        <end position="91"/>
    </location>
</feature>
<evidence type="ECO:0000313" key="11">
    <source>
        <dbReference type="Proteomes" id="UP000319257"/>
    </source>
</evidence>
<evidence type="ECO:0000256" key="9">
    <source>
        <dbReference type="SAM" id="MobiDB-lite"/>
    </source>
</evidence>
<organism evidence="10 11">
    <name type="scientific">Thyridium curvatum</name>
    <dbReference type="NCBI Taxonomy" id="1093900"/>
    <lineage>
        <taxon>Eukaryota</taxon>
        <taxon>Fungi</taxon>
        <taxon>Dikarya</taxon>
        <taxon>Ascomycota</taxon>
        <taxon>Pezizomycotina</taxon>
        <taxon>Sordariomycetes</taxon>
        <taxon>Sordariomycetidae</taxon>
        <taxon>Thyridiales</taxon>
        <taxon>Thyridiaceae</taxon>
        <taxon>Thyridium</taxon>
    </lineage>
</organism>
<dbReference type="PANTHER" id="PTHR31780">
    <property type="entry name" value="STRESS RESPONSE PROTEIN NST1-RELATED"/>
    <property type="match status" value="1"/>
</dbReference>
<feature type="compositionally biased region" description="Low complexity" evidence="9">
    <location>
        <begin position="696"/>
        <end position="707"/>
    </location>
</feature>
<feature type="compositionally biased region" description="Acidic residues" evidence="9">
    <location>
        <begin position="314"/>
        <end position="349"/>
    </location>
</feature>
<evidence type="ECO:0000256" key="6">
    <source>
        <dbReference type="ARBA" id="ARBA00023016"/>
    </source>
</evidence>
<feature type="compositionally biased region" description="Acidic residues" evidence="9">
    <location>
        <begin position="121"/>
        <end position="131"/>
    </location>
</feature>
<evidence type="ECO:0000256" key="2">
    <source>
        <dbReference type="ARBA" id="ARBA00004496"/>
    </source>
</evidence>
<dbReference type="Pfam" id="PF13945">
    <property type="entry name" value="NST1"/>
    <property type="match status" value="1"/>
</dbReference>
<gene>
    <name evidence="10" type="ORF">E0L32_006823</name>
</gene>
<feature type="compositionally biased region" description="Basic and acidic residues" evidence="9">
    <location>
        <begin position="547"/>
        <end position="618"/>
    </location>
</feature>
<evidence type="ECO:0000256" key="1">
    <source>
        <dbReference type="ARBA" id="ARBA00002545"/>
    </source>
</evidence>
<dbReference type="AlphaFoldDB" id="A0A507B5V9"/>
<evidence type="ECO:0000256" key="5">
    <source>
        <dbReference type="ARBA" id="ARBA00022490"/>
    </source>
</evidence>
<dbReference type="InterPro" id="IPR025279">
    <property type="entry name" value="NST1"/>
</dbReference>
<dbReference type="Proteomes" id="UP000319257">
    <property type="component" value="Unassembled WGS sequence"/>
</dbReference>
<protein>
    <recommendedName>
        <fullName evidence="4 8">Stress response protein NST1</fullName>
    </recommendedName>
</protein>
<feature type="compositionally biased region" description="Basic residues" evidence="9">
    <location>
        <begin position="152"/>
        <end position="162"/>
    </location>
</feature>
<keyword evidence="6 8" id="KW-0346">Stress response</keyword>
<name>A0A507B5V9_9PEZI</name>
<dbReference type="GO" id="GO:0005737">
    <property type="term" value="C:cytoplasm"/>
    <property type="evidence" value="ECO:0007669"/>
    <property type="project" value="UniProtKB-SubCell"/>
</dbReference>
<accession>A0A507B5V9</accession>
<feature type="region of interest" description="Disordered" evidence="9">
    <location>
        <begin position="1"/>
        <end position="203"/>
    </location>
</feature>
<dbReference type="InParanoid" id="A0A507B5V9"/>
<feature type="region of interest" description="Disordered" evidence="9">
    <location>
        <begin position="272"/>
        <end position="354"/>
    </location>
</feature>
<keyword evidence="7 8" id="KW-0175">Coiled coil</keyword>
<comment type="caution">
    <text evidence="10">The sequence shown here is derived from an EMBL/GenBank/DDBJ whole genome shotgun (WGS) entry which is preliminary data.</text>
</comment>
<feature type="region of interest" description="Disordered" evidence="9">
    <location>
        <begin position="904"/>
        <end position="989"/>
    </location>
</feature>
<evidence type="ECO:0000256" key="4">
    <source>
        <dbReference type="ARBA" id="ARBA00020733"/>
    </source>
</evidence>
<dbReference type="CDD" id="cd06503">
    <property type="entry name" value="ATP-synt_Fo_b"/>
    <property type="match status" value="1"/>
</dbReference>
<sequence length="1233" mass="134517">MKGNRRGQPPAASQPPPASPTTKGTAKYTNKDGSKFITVPKIAPTPEPQPSPTVASASAGGAKSSNGSQESAAGANPAPVNRKKAKRRAKAAAKAAAEQAAQGHTNGVPGSHTSHEHASAEVDDSDDDGAEESSARNTSETAGGEGQTAGAKSKKSKKKKKKANEESQLASQQQDSPSLAQAQTRTGGLSREKIWNTSSQEERERIKEFWLGLGEDERKSLVKVEKDAVLKKMKEQQKHTCSCTVCGRKRTAIEEELEGLYDAYYHELEQYAHDPHRSEQGPPLLGSSRRQYASVRGNSHSQPSQGYTQHGSEGEDDLEGEEEYSDEDDLDDEAVYSEVEEEEEEELSSEELHHQDYATDFFNFGKSLTVQGGILTVADDLLKNDGKKFIEMMEQLAERRMAREEDAKDQYRSPEYGHGTNGNYPDPHDHPPTEEDDYEVDDEEEDEEYDSQEEYEDEVPPSFLPSKCPIHHPHHDYALLEKHNLADTVKDVEEAKTQAPQQDTMTDAQRMEEGRRMFQIFAARMFEQRVLTAYREKVAKERQDKLLEELDEESRQDSQRKAKKAKDAQRKKEKAQQKKQALAEEKARKEAEKAADEERRLAEEARRAEEQRLRAEEKRKKKEAQRKADEEERLRKEAERQRRIHEQKERQAEQERKAREAKDREKKAREEAKLKEQEARERREREARERKDNAAKAKATNEAAQKPRPQPKAAPKPAGLPNPAASIVLPKRPSQQANTVPALPQQPPATAFASPQIPVATPAIPKAPTPIRPRQSSQQDVSTAGSTVASQSGSGPSQNPSPNPTTPAQSSPGPAGLLPHLAPGGLASLSHISTASPTQAQSNPANHPSGPYQQLPPMAGLPFPMHLPTVQPPPGFFNPIGGGGYRAPGPPTMGMAMPPGIHSPAGRTFSPHMQGPPPGFSQPQHGDLHGMNPFAPSPKDSLSGVPSPQSRKQSTSFDTVHSQSRPTPIGRPGSVVHGFRQASTPPSSMAMPDDLQDPNSVHLGSKALLDDSVDEPTDRYMTQGIRPAYPTGPGSFNDQSPFVQAAPIWGHSPSQQGGPGGPFGHSSNMGFNSAVAPPSWGPVNSVAAPFGGVQVGLGRNSSSRTTRVRQMLCQVCKELSPAENGAEDGDGFVPLDRIKNRMDLMFVATGENFVVSEDELLDMCDTEGNAMNGGGNFDVRHSAYPKLVRWNPAMSLDMHPPPRSRAPGEIGSPLVGSVGEHSSIWGGSSAAHR</sequence>
<dbReference type="EMBL" id="SKBQ01000040">
    <property type="protein sequence ID" value="TPX12411.1"/>
    <property type="molecule type" value="Genomic_DNA"/>
</dbReference>
<keyword evidence="5 8" id="KW-0963">Cytoplasm</keyword>
<dbReference type="STRING" id="1093900.A0A507B5V9"/>
<evidence type="ECO:0000256" key="8">
    <source>
        <dbReference type="RuleBase" id="RU049441"/>
    </source>
</evidence>
<feature type="compositionally biased region" description="Low complexity" evidence="9">
    <location>
        <begin position="789"/>
        <end position="798"/>
    </location>
</feature>
<dbReference type="InterPro" id="IPR051195">
    <property type="entry name" value="Fungal_stress_NST1"/>
</dbReference>
<comment type="subcellular location">
    <subcellularLocation>
        <location evidence="2 8">Cytoplasm</location>
    </subcellularLocation>
</comment>
<feature type="compositionally biased region" description="Polar residues" evidence="9">
    <location>
        <begin position="944"/>
        <end position="966"/>
    </location>
</feature>
<feature type="compositionally biased region" description="Polar residues" evidence="9">
    <location>
        <begin position="166"/>
        <end position="187"/>
    </location>
</feature>
<feature type="region of interest" description="Disordered" evidence="9">
    <location>
        <begin position="547"/>
        <end position="860"/>
    </location>
</feature>
<dbReference type="GeneID" id="41974270"/>
<feature type="compositionally biased region" description="Polar residues" evidence="9">
    <location>
        <begin position="775"/>
        <end position="788"/>
    </location>
</feature>
<comment type="function">
    <text evidence="1 8">May act as a negative regulator of salt tolerance.</text>
</comment>
<proteinExistence type="inferred from homology"/>